<keyword evidence="1" id="KW-1133">Transmembrane helix</keyword>
<proteinExistence type="predicted"/>
<reference evidence="2" key="1">
    <citation type="submission" date="2019-02" db="EMBL/GenBank/DDBJ databases">
        <title>Halonotius sp. a new haloarchaeum isolated from saline soil.</title>
        <authorList>
            <person name="Duran-Viseras A."/>
            <person name="Sanchez-Porro C."/>
            <person name="Ventosa A."/>
        </authorList>
    </citation>
    <scope>NUCLEOTIDE SEQUENCE</scope>
    <source>
        <strain evidence="2">F15B</strain>
    </source>
</reference>
<gene>
    <name evidence="2" type="ORF">EGH24_13855</name>
</gene>
<evidence type="ECO:0000313" key="3">
    <source>
        <dbReference type="Proteomes" id="UP000705823"/>
    </source>
</evidence>
<feature type="transmembrane region" description="Helical" evidence="1">
    <location>
        <begin position="7"/>
        <end position="31"/>
    </location>
</feature>
<dbReference type="EMBL" id="RKLU01000011">
    <property type="protein sequence ID" value="TQQ78602.1"/>
    <property type="molecule type" value="Genomic_DNA"/>
</dbReference>
<dbReference type="AlphaFoldDB" id="A0A8J8P7P8"/>
<protein>
    <submittedName>
        <fullName evidence="2">Uncharacterized protein</fullName>
    </submittedName>
</protein>
<comment type="caution">
    <text evidence="2">The sequence shown here is derived from an EMBL/GenBank/DDBJ whole genome shotgun (WGS) entry which is preliminary data.</text>
</comment>
<evidence type="ECO:0000256" key="1">
    <source>
        <dbReference type="SAM" id="Phobius"/>
    </source>
</evidence>
<organism evidence="2 3">
    <name type="scientific">Halonotius terrestris</name>
    <dbReference type="NCBI Taxonomy" id="2487750"/>
    <lineage>
        <taxon>Archaea</taxon>
        <taxon>Methanobacteriati</taxon>
        <taxon>Methanobacteriota</taxon>
        <taxon>Stenosarchaea group</taxon>
        <taxon>Halobacteria</taxon>
        <taxon>Halobacteriales</taxon>
        <taxon>Haloferacaceae</taxon>
        <taxon>Halonotius</taxon>
    </lineage>
</organism>
<keyword evidence="3" id="KW-1185">Reference proteome</keyword>
<name>A0A8J8P7P8_9EURY</name>
<keyword evidence="1" id="KW-0812">Transmembrane</keyword>
<dbReference type="Proteomes" id="UP000705823">
    <property type="component" value="Unassembled WGS sequence"/>
</dbReference>
<accession>A0A8J8P7P8</accession>
<dbReference type="RefSeq" id="WP_142980728.1">
    <property type="nucleotide sequence ID" value="NZ_RKLU01000011.1"/>
</dbReference>
<evidence type="ECO:0000313" key="2">
    <source>
        <dbReference type="EMBL" id="TQQ78602.1"/>
    </source>
</evidence>
<feature type="transmembrane region" description="Helical" evidence="1">
    <location>
        <begin position="51"/>
        <end position="73"/>
    </location>
</feature>
<keyword evidence="1" id="KW-0472">Membrane</keyword>
<sequence length="90" mass="9793">MAGVDSVIRVVAAPVVLLVIIFVSWVGVTLYDPISAAIDGPPASLGWGDPRIYFFMALGLVSLSLIVIVWLWVSPIRRDVRQDIDRGGPF</sequence>